<keyword evidence="1" id="KW-0732">Signal</keyword>
<dbReference type="Gene3D" id="2.20.230.10">
    <property type="entry name" value="Resuscitation-promoting factor rpfb"/>
    <property type="match status" value="1"/>
</dbReference>
<dbReference type="InterPro" id="IPR022029">
    <property type="entry name" value="YoaR-like_PG-bd"/>
</dbReference>
<feature type="transmembrane region" description="Helical" evidence="2">
    <location>
        <begin position="21"/>
        <end position="44"/>
    </location>
</feature>
<reference evidence="4" key="1">
    <citation type="submission" date="2020-08" db="EMBL/GenBank/DDBJ databases">
        <authorList>
            <person name="Cejkova D."/>
            <person name="Kubasova T."/>
            <person name="Jahodarova E."/>
            <person name="Rychlik I."/>
        </authorList>
    </citation>
    <scope>NUCLEOTIDE SEQUENCE</scope>
    <source>
        <strain evidence="4">An582</strain>
    </source>
</reference>
<gene>
    <name evidence="4" type="ORF">H6A20_07820</name>
</gene>
<dbReference type="Proteomes" id="UP000705508">
    <property type="component" value="Unassembled WGS sequence"/>
</dbReference>
<dbReference type="AlphaFoldDB" id="A0A939BGY3"/>
<evidence type="ECO:0000256" key="2">
    <source>
        <dbReference type="SAM" id="Phobius"/>
    </source>
</evidence>
<dbReference type="RefSeq" id="WP_204906581.1">
    <property type="nucleotide sequence ID" value="NZ_JACJKS010000009.1"/>
</dbReference>
<dbReference type="PANTHER" id="PTHR35788:SF1">
    <property type="entry name" value="EXPORTED PROTEIN"/>
    <property type="match status" value="1"/>
</dbReference>
<evidence type="ECO:0000313" key="5">
    <source>
        <dbReference type="Proteomes" id="UP000705508"/>
    </source>
</evidence>
<dbReference type="Pfam" id="PF12229">
    <property type="entry name" value="PG_binding_4"/>
    <property type="match status" value="1"/>
</dbReference>
<proteinExistence type="predicted"/>
<keyword evidence="2" id="KW-0812">Transmembrane</keyword>
<feature type="domain" description="G5" evidence="3">
    <location>
        <begin position="391"/>
        <end position="470"/>
    </location>
</feature>
<evidence type="ECO:0000313" key="4">
    <source>
        <dbReference type="EMBL" id="MBM6948565.1"/>
    </source>
</evidence>
<dbReference type="InterPro" id="IPR052913">
    <property type="entry name" value="Glycopeptide_resist_protein"/>
</dbReference>
<dbReference type="Pfam" id="PF04294">
    <property type="entry name" value="VanW"/>
    <property type="match status" value="1"/>
</dbReference>
<keyword evidence="2" id="KW-1133">Transmembrane helix</keyword>
<dbReference type="Pfam" id="PF07501">
    <property type="entry name" value="G5"/>
    <property type="match status" value="1"/>
</dbReference>
<reference evidence="4" key="2">
    <citation type="journal article" date="2021" name="Sci. Rep.">
        <title>The distribution of antibiotic resistance genes in chicken gut microbiota commensals.</title>
        <authorList>
            <person name="Juricova H."/>
            <person name="Matiasovicova J."/>
            <person name="Kubasova T."/>
            <person name="Cejkova D."/>
            <person name="Rychlik I."/>
        </authorList>
    </citation>
    <scope>NUCLEOTIDE SEQUENCE</scope>
    <source>
        <strain evidence="4">An582</strain>
    </source>
</reference>
<sequence length="515" mass="56489">MAALRRSLRESKERFAKKKQRWRLILAACGGAFLLIFVCVYLYLLSWVNRVDRGVICDNVYIGTQDVSGMTEKEAAAALKSHAKSDGAVTVTLQADRGDAAATLDELGLSHEDVDKLTKEAADYGKTGGVFSRYRKLKKLEKEPVVISEQFELDEKKTKAVLEERAAPLVQEAVDAAIERTGDSFTVTPEQVGRTIDAEATIRAVTDHLNGPWDHQDFTLELQTTKQEPSVTEEDLSSIEDELGSFWTDAGGGERWQNLKTGVDKLNGTVLMPGETLSVGQTTGPFTPENGYVEAGAYENGQVVSDYGGGICQVSSTLYNAVLYAELEIVERSPHSMTVAYVKPSRDAAIAGDYLDFKFKNNYDTPVYIYGGINESNQLQFAIYGKDTRPEGRTVEYESETIDTDPCGTVYQENSSLSFGEMQYAGSPHDGLDAQLWKIVYEDGVEVSREVFNTSHYERSDQIIEVGTASDNGAAVSALQSAIASQDESQIYAAISGAYGSSPEEEYTEESGEEY</sequence>
<dbReference type="PROSITE" id="PS51109">
    <property type="entry name" value="G5"/>
    <property type="match status" value="1"/>
</dbReference>
<organism evidence="4 5">
    <name type="scientific">Mordavella massiliensis</name>
    <dbReference type="NCBI Taxonomy" id="1871024"/>
    <lineage>
        <taxon>Bacteria</taxon>
        <taxon>Bacillati</taxon>
        <taxon>Bacillota</taxon>
        <taxon>Clostridia</taxon>
        <taxon>Eubacteriales</taxon>
        <taxon>Clostridiaceae</taxon>
        <taxon>Mordavella</taxon>
    </lineage>
</organism>
<protein>
    <submittedName>
        <fullName evidence="4">VanW family protein</fullName>
    </submittedName>
</protein>
<evidence type="ECO:0000259" key="3">
    <source>
        <dbReference type="PROSITE" id="PS51109"/>
    </source>
</evidence>
<name>A0A939BGY3_9CLOT</name>
<dbReference type="InterPro" id="IPR007391">
    <property type="entry name" value="Vancomycin_resist_VanW"/>
</dbReference>
<dbReference type="PANTHER" id="PTHR35788">
    <property type="entry name" value="EXPORTED PROTEIN-RELATED"/>
    <property type="match status" value="1"/>
</dbReference>
<evidence type="ECO:0000256" key="1">
    <source>
        <dbReference type="ARBA" id="ARBA00022729"/>
    </source>
</evidence>
<comment type="caution">
    <text evidence="4">The sequence shown here is derived from an EMBL/GenBank/DDBJ whole genome shotgun (WGS) entry which is preliminary data.</text>
</comment>
<accession>A0A939BGY3</accession>
<dbReference type="InterPro" id="IPR011098">
    <property type="entry name" value="G5_dom"/>
</dbReference>
<dbReference type="EMBL" id="JACJKS010000009">
    <property type="protein sequence ID" value="MBM6948565.1"/>
    <property type="molecule type" value="Genomic_DNA"/>
</dbReference>
<keyword evidence="2" id="KW-0472">Membrane</keyword>
<dbReference type="SMART" id="SM01208">
    <property type="entry name" value="G5"/>
    <property type="match status" value="1"/>
</dbReference>